<dbReference type="EMBL" id="CP087164">
    <property type="protein sequence ID" value="UGS35674.1"/>
    <property type="molecule type" value="Genomic_DNA"/>
</dbReference>
<dbReference type="Pfam" id="PF11964">
    <property type="entry name" value="SpoIIAA-like"/>
    <property type="match status" value="1"/>
</dbReference>
<proteinExistence type="predicted"/>
<dbReference type="Proteomes" id="UP001162834">
    <property type="component" value="Chromosome"/>
</dbReference>
<name>A0A9E6XWD2_9ACTN</name>
<sequence length="123" mass="13792">MLRRMDDMPAGTLGFEAVGKVDDDDWEETVEPVLRREIAEGRNVRMLYLIGPSAGEMEGDAMKADTGFRARHASSFDRVAVVSDENWMRPALRGLSFLLPGKARGFHVRELEQAKAWLVEDVA</sequence>
<dbReference type="Gene3D" id="3.40.50.10600">
    <property type="entry name" value="SpoIIaa-like domains"/>
    <property type="match status" value="1"/>
</dbReference>
<dbReference type="SUPFAM" id="SSF52091">
    <property type="entry name" value="SpoIIaa-like"/>
    <property type="match status" value="1"/>
</dbReference>
<reference evidence="1" key="1">
    <citation type="journal article" date="2022" name="Int. J. Syst. Evol. Microbiol.">
        <title>Pseudomonas aegrilactucae sp. nov. and Pseudomonas morbosilactucae sp. nov., pathogens causing bacterial rot of lettuce in Japan.</title>
        <authorList>
            <person name="Sawada H."/>
            <person name="Fujikawa T."/>
            <person name="Satou M."/>
        </authorList>
    </citation>
    <scope>NUCLEOTIDE SEQUENCE</scope>
    <source>
        <strain evidence="1">0166_1</strain>
    </source>
</reference>
<dbReference type="AlphaFoldDB" id="A0A9E6XWD2"/>
<evidence type="ECO:0008006" key="3">
    <source>
        <dbReference type="Google" id="ProtNLM"/>
    </source>
</evidence>
<dbReference type="KEGG" id="sbae:DSM104329_02069"/>
<protein>
    <recommendedName>
        <fullName evidence="3">STAS/SEC14 domain-containing protein</fullName>
    </recommendedName>
</protein>
<evidence type="ECO:0000313" key="1">
    <source>
        <dbReference type="EMBL" id="UGS35674.1"/>
    </source>
</evidence>
<dbReference type="InterPro" id="IPR021866">
    <property type="entry name" value="SpoIIAA-like"/>
</dbReference>
<dbReference type="InterPro" id="IPR036513">
    <property type="entry name" value="STAS_dom_sf"/>
</dbReference>
<organism evidence="1 2">
    <name type="scientific">Capillimicrobium parvum</name>
    <dbReference type="NCBI Taxonomy" id="2884022"/>
    <lineage>
        <taxon>Bacteria</taxon>
        <taxon>Bacillati</taxon>
        <taxon>Actinomycetota</taxon>
        <taxon>Thermoleophilia</taxon>
        <taxon>Solirubrobacterales</taxon>
        <taxon>Capillimicrobiaceae</taxon>
        <taxon>Capillimicrobium</taxon>
    </lineage>
</organism>
<dbReference type="RefSeq" id="WP_259315356.1">
    <property type="nucleotide sequence ID" value="NZ_CP087164.1"/>
</dbReference>
<keyword evidence="2" id="KW-1185">Reference proteome</keyword>
<dbReference type="InterPro" id="IPR038396">
    <property type="entry name" value="SpoIIAA-like_sf"/>
</dbReference>
<accession>A0A9E6XWD2</accession>
<gene>
    <name evidence="1" type="ORF">DSM104329_02069</name>
</gene>
<evidence type="ECO:0000313" key="2">
    <source>
        <dbReference type="Proteomes" id="UP001162834"/>
    </source>
</evidence>